<accession>A0ABT4G8X1</accession>
<evidence type="ECO:0000256" key="1">
    <source>
        <dbReference type="SAM" id="MobiDB-lite"/>
    </source>
</evidence>
<sequence>MKKEWLKPELEVLDVNQTMLDPKNGNHLDHAYPTGTPRDQLTWS</sequence>
<evidence type="ECO:0000313" key="2">
    <source>
        <dbReference type="EMBL" id="MCY9692618.1"/>
    </source>
</evidence>
<gene>
    <name evidence="2" type="ORF">M5X19_06865</name>
</gene>
<dbReference type="EMBL" id="JAMDMX010000016">
    <property type="protein sequence ID" value="MCY9692618.1"/>
    <property type="molecule type" value="Genomic_DNA"/>
</dbReference>
<name>A0ABT4G8X1_9BACL</name>
<reference evidence="2 3" key="1">
    <citation type="submission" date="2022-05" db="EMBL/GenBank/DDBJ databases">
        <title>Genome Sequencing of Bee-Associated Microbes.</title>
        <authorList>
            <person name="Dunlap C."/>
        </authorList>
    </citation>
    <scope>NUCLEOTIDE SEQUENCE [LARGE SCALE GENOMIC DNA]</scope>
    <source>
        <strain evidence="2 3">NRRL B-14421</strain>
    </source>
</reference>
<dbReference type="RefSeq" id="WP_268614140.1">
    <property type="nucleotide sequence ID" value="NZ_JAMDMX010000016.1"/>
</dbReference>
<proteinExistence type="predicted"/>
<feature type="region of interest" description="Disordered" evidence="1">
    <location>
        <begin position="21"/>
        <end position="44"/>
    </location>
</feature>
<organism evidence="2 3">
    <name type="scientific">Paenibacillus alginolyticus</name>
    <dbReference type="NCBI Taxonomy" id="59839"/>
    <lineage>
        <taxon>Bacteria</taxon>
        <taxon>Bacillati</taxon>
        <taxon>Bacillota</taxon>
        <taxon>Bacilli</taxon>
        <taxon>Bacillales</taxon>
        <taxon>Paenibacillaceae</taxon>
        <taxon>Paenibacillus</taxon>
    </lineage>
</organism>
<dbReference type="InterPro" id="IPR049825">
    <property type="entry name" value="Lasso_PadeA-like"/>
</dbReference>
<protein>
    <submittedName>
        <fullName evidence="2">Paeninodin family lasso peptide</fullName>
    </submittedName>
</protein>
<comment type="caution">
    <text evidence="2">The sequence shown here is derived from an EMBL/GenBank/DDBJ whole genome shotgun (WGS) entry which is preliminary data.</text>
</comment>
<keyword evidence="3" id="KW-1185">Reference proteome</keyword>
<dbReference type="NCBIfam" id="NF033524">
    <property type="entry name" value="lasso_PadeA_fam"/>
    <property type="match status" value="1"/>
</dbReference>
<dbReference type="Proteomes" id="UP001527099">
    <property type="component" value="Unassembled WGS sequence"/>
</dbReference>
<evidence type="ECO:0000313" key="3">
    <source>
        <dbReference type="Proteomes" id="UP001527099"/>
    </source>
</evidence>